<keyword evidence="3" id="KW-0812">Transmembrane</keyword>
<keyword evidence="4" id="KW-0732">Signal</keyword>
<evidence type="ECO:0000313" key="12">
    <source>
        <dbReference type="Proteomes" id="UP000734854"/>
    </source>
</evidence>
<dbReference type="Pfam" id="PF08263">
    <property type="entry name" value="LRRNT_2"/>
    <property type="match status" value="1"/>
</dbReference>
<evidence type="ECO:0000313" key="11">
    <source>
        <dbReference type="EMBL" id="KAG6491922.1"/>
    </source>
</evidence>
<gene>
    <name evidence="11" type="ORF">ZIOFF_046863</name>
</gene>
<evidence type="ECO:0000259" key="10">
    <source>
        <dbReference type="Pfam" id="PF08263"/>
    </source>
</evidence>
<dbReference type="InterPro" id="IPR032675">
    <property type="entry name" value="LRR_dom_sf"/>
</dbReference>
<dbReference type="InterPro" id="IPR013210">
    <property type="entry name" value="LRR_N_plant-typ"/>
</dbReference>
<keyword evidence="5" id="KW-0677">Repeat</keyword>
<dbReference type="EMBL" id="JACMSC010000013">
    <property type="protein sequence ID" value="KAG6491922.1"/>
    <property type="molecule type" value="Genomic_DNA"/>
</dbReference>
<evidence type="ECO:0000256" key="1">
    <source>
        <dbReference type="ARBA" id="ARBA00004167"/>
    </source>
</evidence>
<reference evidence="11 12" key="1">
    <citation type="submission" date="2020-08" db="EMBL/GenBank/DDBJ databases">
        <title>Plant Genome Project.</title>
        <authorList>
            <person name="Zhang R.-G."/>
        </authorList>
    </citation>
    <scope>NUCLEOTIDE SEQUENCE [LARGE SCALE GENOMIC DNA]</scope>
    <source>
        <tissue evidence="11">Rhizome</tissue>
    </source>
</reference>
<accession>A0A8J5FWT1</accession>
<sequence>MYELTQSLYEVPSNWTPQLDPCTWDGVICSRGRVIAINLAQRDIFESLSPALGNITSLTSLQREFNNICSPLPRLRKLSSLQKIYLQANAFDSIPRLIPDFLGSLLNLDILHLSYNQLTGPLQRSFAGSILTKLFLDHQQSGDKISDRIDVIGAMPQLTMTWL</sequence>
<keyword evidence="6" id="KW-1133">Transmembrane helix</keyword>
<dbReference type="SUPFAM" id="SSF52058">
    <property type="entry name" value="L domain-like"/>
    <property type="match status" value="1"/>
</dbReference>
<evidence type="ECO:0000256" key="3">
    <source>
        <dbReference type="ARBA" id="ARBA00022692"/>
    </source>
</evidence>
<evidence type="ECO:0000256" key="9">
    <source>
        <dbReference type="ARBA" id="ARBA00023180"/>
    </source>
</evidence>
<name>A0A8J5FWT1_ZINOF</name>
<dbReference type="Proteomes" id="UP000734854">
    <property type="component" value="Unassembled WGS sequence"/>
</dbReference>
<keyword evidence="2" id="KW-0433">Leucine-rich repeat</keyword>
<protein>
    <recommendedName>
        <fullName evidence="10">Leucine-rich repeat-containing N-terminal plant-type domain-containing protein</fullName>
    </recommendedName>
</protein>
<evidence type="ECO:0000256" key="7">
    <source>
        <dbReference type="ARBA" id="ARBA00023136"/>
    </source>
</evidence>
<dbReference type="GO" id="GO:0016020">
    <property type="term" value="C:membrane"/>
    <property type="evidence" value="ECO:0007669"/>
    <property type="project" value="UniProtKB-SubCell"/>
</dbReference>
<dbReference type="InterPro" id="IPR052422">
    <property type="entry name" value="Auxin_Ser/Thr_Kinase"/>
</dbReference>
<keyword evidence="9" id="KW-0325">Glycoprotein</keyword>
<dbReference type="AlphaFoldDB" id="A0A8J5FWT1"/>
<evidence type="ECO:0000256" key="2">
    <source>
        <dbReference type="ARBA" id="ARBA00022614"/>
    </source>
</evidence>
<proteinExistence type="predicted"/>
<dbReference type="PANTHER" id="PTHR47986:SF34">
    <property type="entry name" value="RECEPTOR-LIKE KINASE TMK2"/>
    <property type="match status" value="1"/>
</dbReference>
<keyword evidence="12" id="KW-1185">Reference proteome</keyword>
<keyword evidence="8" id="KW-0675">Receptor</keyword>
<comment type="subcellular location">
    <subcellularLocation>
        <location evidence="1">Membrane</location>
        <topology evidence="1">Single-pass membrane protein</topology>
    </subcellularLocation>
</comment>
<evidence type="ECO:0000256" key="5">
    <source>
        <dbReference type="ARBA" id="ARBA00022737"/>
    </source>
</evidence>
<organism evidence="11 12">
    <name type="scientific">Zingiber officinale</name>
    <name type="common">Ginger</name>
    <name type="synonym">Amomum zingiber</name>
    <dbReference type="NCBI Taxonomy" id="94328"/>
    <lineage>
        <taxon>Eukaryota</taxon>
        <taxon>Viridiplantae</taxon>
        <taxon>Streptophyta</taxon>
        <taxon>Embryophyta</taxon>
        <taxon>Tracheophyta</taxon>
        <taxon>Spermatophyta</taxon>
        <taxon>Magnoliopsida</taxon>
        <taxon>Liliopsida</taxon>
        <taxon>Zingiberales</taxon>
        <taxon>Zingiberaceae</taxon>
        <taxon>Zingiber</taxon>
    </lineage>
</organism>
<evidence type="ECO:0000256" key="8">
    <source>
        <dbReference type="ARBA" id="ARBA00023170"/>
    </source>
</evidence>
<comment type="caution">
    <text evidence="11">The sequence shown here is derived from an EMBL/GenBank/DDBJ whole genome shotgun (WGS) entry which is preliminary data.</text>
</comment>
<dbReference type="Gene3D" id="3.80.10.10">
    <property type="entry name" value="Ribonuclease Inhibitor"/>
    <property type="match status" value="2"/>
</dbReference>
<evidence type="ECO:0000256" key="4">
    <source>
        <dbReference type="ARBA" id="ARBA00022729"/>
    </source>
</evidence>
<feature type="domain" description="Leucine-rich repeat-containing N-terminal plant-type" evidence="10">
    <location>
        <begin position="11"/>
        <end position="30"/>
    </location>
</feature>
<keyword evidence="7" id="KW-0472">Membrane</keyword>
<evidence type="ECO:0000256" key="6">
    <source>
        <dbReference type="ARBA" id="ARBA00022989"/>
    </source>
</evidence>
<dbReference type="PANTHER" id="PTHR47986">
    <property type="entry name" value="OSJNBA0070M12.3 PROTEIN"/>
    <property type="match status" value="1"/>
</dbReference>